<gene>
    <name evidence="2" type="ORF">HPC62_16895</name>
</gene>
<name>A0A6M8BAL5_9CYAN</name>
<dbReference type="RefSeq" id="WP_172357564.1">
    <property type="nucleotide sequence ID" value="NZ_CP053661.1"/>
</dbReference>
<sequence length="257" mass="27713">MKRRTLIQYAGSGLAAAAATVGLSQSQQAQAQTSNAVTIQALGHTCFLFTGGGLRILVNPFRPIGCTKGYRPPRVPADLVMISSRLFDEGSLEGLPGSPRLLAEPGIYEYRGVQIQGVRSPHDRQGGRRFGFNVTWRWNQSGLILAHMGGAAAPIEVEQQILIGRPDVLFVPVGGGPKAYNATEARQAVLALNPRIIVPTHFRTAAADANACDISPVDEFLSLMDGVPVRRPGDTITLRRSELPSEGARIELLSYRF</sequence>
<dbReference type="Gene3D" id="3.60.15.10">
    <property type="entry name" value="Ribonuclease Z/Hydroxyacylglutathione hydrolase-like"/>
    <property type="match status" value="1"/>
</dbReference>
<keyword evidence="2" id="KW-0378">Hydrolase</keyword>
<proteinExistence type="predicted"/>
<feature type="signal peptide" evidence="1">
    <location>
        <begin position="1"/>
        <end position="31"/>
    </location>
</feature>
<reference evidence="2 3" key="1">
    <citation type="submission" date="2020-05" db="EMBL/GenBank/DDBJ databases">
        <title>Complete genome sequence of of a novel Thermoleptolyngbya strain isolated from hot springs of Ganzi, Sichuan China.</title>
        <authorList>
            <person name="Tang J."/>
            <person name="Daroch M."/>
            <person name="Li L."/>
            <person name="Waleron K."/>
            <person name="Waleron M."/>
            <person name="Waleron M."/>
        </authorList>
    </citation>
    <scope>NUCLEOTIDE SEQUENCE [LARGE SCALE GENOMIC DNA]</scope>
    <source>
        <strain evidence="2 3">PKUAC-SCTA183</strain>
    </source>
</reference>
<dbReference type="SUPFAM" id="SSF56281">
    <property type="entry name" value="Metallo-hydrolase/oxidoreductase"/>
    <property type="match status" value="1"/>
</dbReference>
<evidence type="ECO:0000313" key="2">
    <source>
        <dbReference type="EMBL" id="QKD83648.1"/>
    </source>
</evidence>
<dbReference type="KEGG" id="theu:HPC62_16895"/>
<evidence type="ECO:0000256" key="1">
    <source>
        <dbReference type="SAM" id="SignalP"/>
    </source>
</evidence>
<protein>
    <submittedName>
        <fullName evidence="2">MBL fold metallo-hydrolase</fullName>
    </submittedName>
</protein>
<dbReference type="PANTHER" id="PTHR39189:SF1">
    <property type="entry name" value="UPF0173 METAL-DEPENDENT HYDROLASE YTKL"/>
    <property type="match status" value="1"/>
</dbReference>
<dbReference type="Proteomes" id="UP000505210">
    <property type="component" value="Chromosome"/>
</dbReference>
<dbReference type="InterPro" id="IPR036866">
    <property type="entry name" value="RibonucZ/Hydroxyglut_hydro"/>
</dbReference>
<dbReference type="PANTHER" id="PTHR39189">
    <property type="entry name" value="UPF0173 METAL-DEPENDENT HYDROLASE YTKL"/>
    <property type="match status" value="1"/>
</dbReference>
<evidence type="ECO:0000313" key="3">
    <source>
        <dbReference type="Proteomes" id="UP000505210"/>
    </source>
</evidence>
<keyword evidence="3" id="KW-1185">Reference proteome</keyword>
<dbReference type="Pfam" id="PF13483">
    <property type="entry name" value="Lactamase_B_3"/>
    <property type="match status" value="1"/>
</dbReference>
<dbReference type="AlphaFoldDB" id="A0A6M8BAL5"/>
<feature type="chain" id="PRO_5026989472" evidence="1">
    <location>
        <begin position="32"/>
        <end position="257"/>
    </location>
</feature>
<organism evidence="2 3">
    <name type="scientific">Thermoleptolyngbya sichuanensis A183</name>
    <dbReference type="NCBI Taxonomy" id="2737172"/>
    <lineage>
        <taxon>Bacteria</taxon>
        <taxon>Bacillati</taxon>
        <taxon>Cyanobacteriota</taxon>
        <taxon>Cyanophyceae</taxon>
        <taxon>Oculatellales</taxon>
        <taxon>Oculatellaceae</taxon>
        <taxon>Thermoleptolyngbya</taxon>
        <taxon>Thermoleptolyngbya sichuanensis</taxon>
    </lineage>
</organism>
<dbReference type="GO" id="GO:0016787">
    <property type="term" value="F:hydrolase activity"/>
    <property type="evidence" value="ECO:0007669"/>
    <property type="project" value="UniProtKB-KW"/>
</dbReference>
<dbReference type="EMBL" id="CP053661">
    <property type="protein sequence ID" value="QKD83648.1"/>
    <property type="molecule type" value="Genomic_DNA"/>
</dbReference>
<accession>A0A6M8BAL5</accession>
<keyword evidence="1" id="KW-0732">Signal</keyword>